<organism evidence="2 3">
    <name type="scientific">Thioalbus denitrificans</name>
    <dbReference type="NCBI Taxonomy" id="547122"/>
    <lineage>
        <taxon>Bacteria</taxon>
        <taxon>Pseudomonadati</taxon>
        <taxon>Pseudomonadota</taxon>
        <taxon>Gammaproteobacteria</taxon>
        <taxon>Chromatiales</taxon>
        <taxon>Ectothiorhodospiraceae</taxon>
        <taxon>Thioalbus</taxon>
    </lineage>
</organism>
<keyword evidence="1" id="KW-0732">Signal</keyword>
<feature type="chain" id="PRO_5016985968" description="Cytochrome c" evidence="1">
    <location>
        <begin position="25"/>
        <end position="161"/>
    </location>
</feature>
<dbReference type="InterPro" id="IPR002321">
    <property type="entry name" value="Cyt_c_II"/>
</dbReference>
<dbReference type="GO" id="GO:0009055">
    <property type="term" value="F:electron transfer activity"/>
    <property type="evidence" value="ECO:0007669"/>
    <property type="project" value="InterPro"/>
</dbReference>
<gene>
    <name evidence="2" type="ORF">DFQ59_10838</name>
</gene>
<dbReference type="GO" id="GO:0022900">
    <property type="term" value="P:electron transport chain"/>
    <property type="evidence" value="ECO:0007669"/>
    <property type="project" value="InterPro"/>
</dbReference>
<reference evidence="2 3" key="1">
    <citation type="submission" date="2018-07" db="EMBL/GenBank/DDBJ databases">
        <title>Genomic Encyclopedia of Type Strains, Phase IV (KMG-IV): sequencing the most valuable type-strain genomes for metagenomic binning, comparative biology and taxonomic classification.</title>
        <authorList>
            <person name="Goeker M."/>
        </authorList>
    </citation>
    <scope>NUCLEOTIDE SEQUENCE [LARGE SCALE GENOMIC DNA]</scope>
    <source>
        <strain evidence="2 3">DSM 26407</strain>
    </source>
</reference>
<keyword evidence="3" id="KW-1185">Reference proteome</keyword>
<dbReference type="RefSeq" id="WP_147275258.1">
    <property type="nucleotide sequence ID" value="NZ_QPJY01000008.1"/>
</dbReference>
<dbReference type="Proteomes" id="UP000252707">
    <property type="component" value="Unassembled WGS sequence"/>
</dbReference>
<dbReference type="EMBL" id="QPJY01000008">
    <property type="protein sequence ID" value="RCX28010.1"/>
    <property type="molecule type" value="Genomic_DNA"/>
</dbReference>
<accession>A0A369C222</accession>
<evidence type="ECO:0000313" key="2">
    <source>
        <dbReference type="EMBL" id="RCX28010.1"/>
    </source>
</evidence>
<sequence>MNTRFTMGVFLLITALSGVGGVMAQEPPTTAEGLVQSMKRADMTYRQLMQMMGEATATMTLGILAENKQMVEQGTHFIFTHPAPNHNPWSIMPAEDQAGFKQALLAFDQILDTHSRALLEAARAGDWAQANQSYNDLTTACITCHEAWREKAVTRIAPPSD</sequence>
<name>A0A369C222_9GAMM</name>
<dbReference type="AlphaFoldDB" id="A0A369C222"/>
<dbReference type="GO" id="GO:0005506">
    <property type="term" value="F:iron ion binding"/>
    <property type="evidence" value="ECO:0007669"/>
    <property type="project" value="InterPro"/>
</dbReference>
<proteinExistence type="predicted"/>
<dbReference type="SUPFAM" id="SSF47175">
    <property type="entry name" value="Cytochromes"/>
    <property type="match status" value="1"/>
</dbReference>
<evidence type="ECO:0000313" key="3">
    <source>
        <dbReference type="Proteomes" id="UP000252707"/>
    </source>
</evidence>
<evidence type="ECO:0000256" key="1">
    <source>
        <dbReference type="SAM" id="SignalP"/>
    </source>
</evidence>
<comment type="caution">
    <text evidence="2">The sequence shown here is derived from an EMBL/GenBank/DDBJ whole genome shotgun (WGS) entry which is preliminary data.</text>
</comment>
<dbReference type="PROSITE" id="PS51009">
    <property type="entry name" value="CYTCII"/>
    <property type="match status" value="1"/>
</dbReference>
<protein>
    <recommendedName>
        <fullName evidence="4">Cytochrome c</fullName>
    </recommendedName>
</protein>
<evidence type="ECO:0008006" key="4">
    <source>
        <dbReference type="Google" id="ProtNLM"/>
    </source>
</evidence>
<dbReference type="InterPro" id="IPR010980">
    <property type="entry name" value="Cyt_c/b562"/>
</dbReference>
<dbReference type="OrthoDB" id="5796460at2"/>
<feature type="signal peptide" evidence="1">
    <location>
        <begin position="1"/>
        <end position="24"/>
    </location>
</feature>
<dbReference type="GO" id="GO:0020037">
    <property type="term" value="F:heme binding"/>
    <property type="evidence" value="ECO:0007669"/>
    <property type="project" value="InterPro"/>
</dbReference>